<dbReference type="EMBL" id="AGVV01000046">
    <property type="protein sequence ID" value="EHK76008.1"/>
    <property type="molecule type" value="Genomic_DNA"/>
</dbReference>
<evidence type="ECO:0000313" key="1">
    <source>
        <dbReference type="EMBL" id="EHK76008.1"/>
    </source>
</evidence>
<accession>H0G3Z8</accession>
<protein>
    <submittedName>
        <fullName evidence="1">Uncharacterized protein</fullName>
    </submittedName>
</protein>
<dbReference type="AlphaFoldDB" id="H0G3Z8"/>
<name>H0G3Z8_RHIML</name>
<dbReference type="Proteomes" id="UP000004038">
    <property type="component" value="Unassembled WGS sequence"/>
</dbReference>
<evidence type="ECO:0000313" key="2">
    <source>
        <dbReference type="Proteomes" id="UP000004038"/>
    </source>
</evidence>
<reference evidence="1 2" key="1">
    <citation type="journal article" date="2012" name="J. Bacteriol.">
        <title>Draft Genome Sequence of Sinorhizobium meliloti CCNWSX0020, a Nitrogen-Fixing Symbiont with Copper Tolerance Capability Isolated from Lead-Zinc Mine Tailings.</title>
        <authorList>
            <person name="Li Z."/>
            <person name="Ma Z."/>
            <person name="Hao X."/>
            <person name="Wei G."/>
        </authorList>
    </citation>
    <scope>NUCLEOTIDE SEQUENCE [LARGE SCALE GENOMIC DNA]</scope>
    <source>
        <strain evidence="1 2">CCNWSX0020</strain>
    </source>
</reference>
<organism evidence="1 2">
    <name type="scientific">Sinorhizobium meliloti CCNWSX0020</name>
    <dbReference type="NCBI Taxonomy" id="1107881"/>
    <lineage>
        <taxon>Bacteria</taxon>
        <taxon>Pseudomonadati</taxon>
        <taxon>Pseudomonadota</taxon>
        <taxon>Alphaproteobacteria</taxon>
        <taxon>Hyphomicrobiales</taxon>
        <taxon>Rhizobiaceae</taxon>
        <taxon>Sinorhizobium/Ensifer group</taxon>
        <taxon>Sinorhizobium</taxon>
    </lineage>
</organism>
<gene>
    <name evidence="1" type="ORF">SM0020_20996</name>
</gene>
<proteinExistence type="predicted"/>
<sequence>MYILSFASRFKTSEQTRNRVALHSDRWEGLRGLTLAEKPVRAAANEETAMRPKGSSIAALNLPAHHAGPISHFSLARKTTAKTTTKTV</sequence>